<reference evidence="3 4" key="1">
    <citation type="submission" date="2023-10" db="EMBL/GenBank/DDBJ databases">
        <title>Virgibacillus halophilus 5B73C genome.</title>
        <authorList>
            <person name="Miliotis G."/>
            <person name="Sengupta P."/>
            <person name="Hameed A."/>
            <person name="Chuvochina M."/>
            <person name="Mcdonagh F."/>
            <person name="Simpson A.C."/>
            <person name="Singh N.K."/>
            <person name="Rekha P.D."/>
            <person name="Raman K."/>
            <person name="Hugenholtz P."/>
            <person name="Venkateswaran K."/>
        </authorList>
    </citation>
    <scope>NUCLEOTIDE SEQUENCE [LARGE SCALE GENOMIC DNA]</scope>
    <source>
        <strain evidence="3 4">5B73C</strain>
    </source>
</reference>
<evidence type="ECO:0000256" key="1">
    <source>
        <dbReference type="SAM" id="MobiDB-lite"/>
    </source>
</evidence>
<name>A0ABU5C8Q2_9BACI</name>
<evidence type="ECO:0000256" key="2">
    <source>
        <dbReference type="SAM" id="SignalP"/>
    </source>
</evidence>
<feature type="region of interest" description="Disordered" evidence="1">
    <location>
        <begin position="41"/>
        <end position="69"/>
    </location>
</feature>
<dbReference type="Proteomes" id="UP001281447">
    <property type="component" value="Unassembled WGS sequence"/>
</dbReference>
<protein>
    <recommendedName>
        <fullName evidence="5">Lipoprotein</fullName>
    </recommendedName>
</protein>
<feature type="chain" id="PRO_5045883298" description="Lipoprotein" evidence="2">
    <location>
        <begin position="27"/>
        <end position="130"/>
    </location>
</feature>
<gene>
    <name evidence="3" type="ORF">RWE15_16465</name>
</gene>
<accession>A0ABU5C8Q2</accession>
<sequence>MKNIIITTAAAMLVTLVIATVCYENANDGIEALNQKETAQKQALKESEQRMKEQEKRLQPIHPNENNKKIGYSLQNDKLQITFDKGKKWGAAPIEREDLFAGEYNGDKQELIPQSFVLTEKLAAFFIWYR</sequence>
<feature type="compositionally biased region" description="Basic and acidic residues" evidence="1">
    <location>
        <begin position="43"/>
        <end position="58"/>
    </location>
</feature>
<evidence type="ECO:0008006" key="5">
    <source>
        <dbReference type="Google" id="ProtNLM"/>
    </source>
</evidence>
<feature type="signal peptide" evidence="2">
    <location>
        <begin position="1"/>
        <end position="26"/>
    </location>
</feature>
<evidence type="ECO:0000313" key="3">
    <source>
        <dbReference type="EMBL" id="MDY0395721.1"/>
    </source>
</evidence>
<keyword evidence="2" id="KW-0732">Signal</keyword>
<dbReference type="EMBL" id="JAWDIP010000003">
    <property type="protein sequence ID" value="MDY0395721.1"/>
    <property type="molecule type" value="Genomic_DNA"/>
</dbReference>
<evidence type="ECO:0000313" key="4">
    <source>
        <dbReference type="Proteomes" id="UP001281447"/>
    </source>
</evidence>
<keyword evidence="4" id="KW-1185">Reference proteome</keyword>
<comment type="caution">
    <text evidence="3">The sequence shown here is derived from an EMBL/GenBank/DDBJ whole genome shotgun (WGS) entry which is preliminary data.</text>
</comment>
<organism evidence="3 4">
    <name type="scientific">Tigheibacillus halophilus</name>
    <dbReference type="NCBI Taxonomy" id="361280"/>
    <lineage>
        <taxon>Bacteria</taxon>
        <taxon>Bacillati</taxon>
        <taxon>Bacillota</taxon>
        <taxon>Bacilli</taxon>
        <taxon>Bacillales</taxon>
        <taxon>Bacillaceae</taxon>
        <taxon>Tigheibacillus</taxon>
    </lineage>
</organism>
<proteinExistence type="predicted"/>